<dbReference type="EMBL" id="RQJP01000007">
    <property type="protein sequence ID" value="RRB10406.1"/>
    <property type="molecule type" value="Genomic_DNA"/>
</dbReference>
<keyword evidence="2" id="KW-1185">Reference proteome</keyword>
<proteinExistence type="predicted"/>
<sequence>MAHSGQTLPGIHYRWDNCQLLLEHGADPGYRTPAGEDLKTGMDQLEQSYADMRKTPADYAVFKKRLRAKSGKKP</sequence>
<evidence type="ECO:0000313" key="2">
    <source>
        <dbReference type="Proteomes" id="UP000274271"/>
    </source>
</evidence>
<gene>
    <name evidence="1" type="ORF">EHT87_29730</name>
</gene>
<dbReference type="AlphaFoldDB" id="A0A3P1CBG4"/>
<dbReference type="RefSeq" id="WP_124910418.1">
    <property type="nucleotide sequence ID" value="NZ_RQJP01000007.1"/>
</dbReference>
<evidence type="ECO:0008006" key="3">
    <source>
        <dbReference type="Google" id="ProtNLM"/>
    </source>
</evidence>
<accession>A0A3P1CBG4</accession>
<name>A0A3P1CBG4_9BACT</name>
<dbReference type="Proteomes" id="UP000274271">
    <property type="component" value="Unassembled WGS sequence"/>
</dbReference>
<organism evidence="1 2">
    <name type="scientific">Larkinella knui</name>
    <dbReference type="NCBI Taxonomy" id="2025310"/>
    <lineage>
        <taxon>Bacteria</taxon>
        <taxon>Pseudomonadati</taxon>
        <taxon>Bacteroidota</taxon>
        <taxon>Cytophagia</taxon>
        <taxon>Cytophagales</taxon>
        <taxon>Spirosomataceae</taxon>
        <taxon>Larkinella</taxon>
    </lineage>
</organism>
<evidence type="ECO:0000313" key="1">
    <source>
        <dbReference type="EMBL" id="RRB10406.1"/>
    </source>
</evidence>
<protein>
    <recommendedName>
        <fullName evidence="3">Ankyrin repeat domain-containing protein</fullName>
    </recommendedName>
</protein>
<comment type="caution">
    <text evidence="1">The sequence shown here is derived from an EMBL/GenBank/DDBJ whole genome shotgun (WGS) entry which is preliminary data.</text>
</comment>
<reference evidence="1 2" key="1">
    <citation type="submission" date="2018-11" db="EMBL/GenBank/DDBJ databases">
        <authorList>
            <person name="Zhou Z."/>
            <person name="Wang G."/>
        </authorList>
    </citation>
    <scope>NUCLEOTIDE SEQUENCE [LARGE SCALE GENOMIC DNA]</scope>
    <source>
        <strain evidence="1 2">KCTC42998</strain>
    </source>
</reference>